<dbReference type="AlphaFoldDB" id="A0A8J7YQ21"/>
<evidence type="ECO:0000259" key="2">
    <source>
        <dbReference type="Pfam" id="PF00561"/>
    </source>
</evidence>
<name>A0A8J7YQ21_9EURY</name>
<dbReference type="RefSeq" id="WP_220589993.1">
    <property type="nucleotide sequence ID" value="NZ_RKLQ01000006.1"/>
</dbReference>
<evidence type="ECO:0000313" key="4">
    <source>
        <dbReference type="Proteomes" id="UP000783863"/>
    </source>
</evidence>
<protein>
    <submittedName>
        <fullName evidence="3">Alpha/beta hydrolase</fullName>
    </submittedName>
</protein>
<dbReference type="PRINTS" id="PR00412">
    <property type="entry name" value="EPOXHYDRLASE"/>
</dbReference>
<dbReference type="GO" id="GO:0016787">
    <property type="term" value="F:hydrolase activity"/>
    <property type="evidence" value="ECO:0007669"/>
    <property type="project" value="UniProtKB-KW"/>
</dbReference>
<dbReference type="Gene3D" id="3.40.50.1820">
    <property type="entry name" value="alpha/beta hydrolase"/>
    <property type="match status" value="1"/>
</dbReference>
<accession>A0A8J7YQ21</accession>
<reference evidence="3" key="1">
    <citation type="submission" date="2021-06" db="EMBL/GenBank/DDBJ databases">
        <title>Halomicroarcula sp. F24A a new haloarchaeum isolated from saline soil.</title>
        <authorList>
            <person name="Duran-Viseras A."/>
            <person name="Sanchez-Porro C."/>
            <person name="Ventosa A."/>
        </authorList>
    </citation>
    <scope>NUCLEOTIDE SEQUENCE</scope>
    <source>
        <strain evidence="3">F24A</strain>
    </source>
</reference>
<dbReference type="SUPFAM" id="SSF53474">
    <property type="entry name" value="alpha/beta-Hydrolases"/>
    <property type="match status" value="1"/>
</dbReference>
<dbReference type="EMBL" id="RKLQ01000006">
    <property type="protein sequence ID" value="MBX0305796.1"/>
    <property type="molecule type" value="Genomic_DNA"/>
</dbReference>
<organism evidence="3 4">
    <name type="scientific">Haloarcula salinisoli</name>
    <dbReference type="NCBI Taxonomy" id="2487746"/>
    <lineage>
        <taxon>Archaea</taxon>
        <taxon>Methanobacteriati</taxon>
        <taxon>Methanobacteriota</taxon>
        <taxon>Stenosarchaea group</taxon>
        <taxon>Halobacteria</taxon>
        <taxon>Halobacteriales</taxon>
        <taxon>Haloarculaceae</taxon>
        <taxon>Haloarcula</taxon>
    </lineage>
</organism>
<proteinExistence type="predicted"/>
<dbReference type="InterPro" id="IPR000639">
    <property type="entry name" value="Epox_hydrolase-like"/>
</dbReference>
<dbReference type="InterPro" id="IPR029058">
    <property type="entry name" value="AB_hydrolase_fold"/>
</dbReference>
<evidence type="ECO:0000313" key="3">
    <source>
        <dbReference type="EMBL" id="MBX0305796.1"/>
    </source>
</evidence>
<evidence type="ECO:0000256" key="1">
    <source>
        <dbReference type="ARBA" id="ARBA00022801"/>
    </source>
</evidence>
<dbReference type="PANTHER" id="PTHR43329">
    <property type="entry name" value="EPOXIDE HYDROLASE"/>
    <property type="match status" value="1"/>
</dbReference>
<sequence>MSETDANAPLPDIPSAERTFREVNDVTLHVVSAGDPADSVVVLLHGFPEFWYGWAGYIERFVQAGYRVLVPDQRGYNRSEKPNGIAPYRVSTLAEDIVALLTTEACDSAHLIGHDWGGTVAWHVALRSPDTVDRLGIINMPHPTVFTEALQSNPRQREKSQYICSFQQPNTPEKRAKQNEFDTWVSVMNGPSRPGTFSETDFERYRQAWVEPGAPAAMLNWYRALVQYDNEPPRTQVAPPTLLLWGENDQALIPELAPESIEHCTHGDLAQFSDATHWIHHEYPDRVSELLLEHIEG</sequence>
<dbReference type="Proteomes" id="UP000783863">
    <property type="component" value="Unassembled WGS sequence"/>
</dbReference>
<keyword evidence="1 3" id="KW-0378">Hydrolase</keyword>
<keyword evidence="4" id="KW-1185">Reference proteome</keyword>
<dbReference type="PRINTS" id="PR00111">
    <property type="entry name" value="ABHYDROLASE"/>
</dbReference>
<feature type="domain" description="AB hydrolase-1" evidence="2">
    <location>
        <begin position="40"/>
        <end position="282"/>
    </location>
</feature>
<comment type="caution">
    <text evidence="3">The sequence shown here is derived from an EMBL/GenBank/DDBJ whole genome shotgun (WGS) entry which is preliminary data.</text>
</comment>
<gene>
    <name evidence="3" type="ORF">EGD98_19315</name>
</gene>
<dbReference type="InterPro" id="IPR000073">
    <property type="entry name" value="AB_hydrolase_1"/>
</dbReference>
<dbReference type="Pfam" id="PF00561">
    <property type="entry name" value="Abhydrolase_1"/>
    <property type="match status" value="1"/>
</dbReference>